<dbReference type="NCBIfam" id="TIGR04520">
    <property type="entry name" value="ECF_ATPase_1"/>
    <property type="match status" value="1"/>
</dbReference>
<dbReference type="SMART" id="SM00382">
    <property type="entry name" value="AAA"/>
    <property type="match status" value="1"/>
</dbReference>
<dbReference type="PANTHER" id="PTHR43553">
    <property type="entry name" value="HEAVY METAL TRANSPORTER"/>
    <property type="match status" value="1"/>
</dbReference>
<keyword evidence="3" id="KW-0813">Transport</keyword>
<evidence type="ECO:0000256" key="3">
    <source>
        <dbReference type="ARBA" id="ARBA00022448"/>
    </source>
</evidence>
<sequence length="275" mass="30007">MAEKIVEVKGLSFAYSEEDPKVLSDVSFSVDKGSYVAIIGHNGSGKSTLARILLGLLDGYSGEVSEFGERLNKKSLNRLRSRIGIVFQNPDNQFVGSTVADDIAFGLENKCVPSDKMQGIIERYAEYAGMKDFLSREPTSLSGGQKQRVAIAGVLAMEPDLVIFDESTAMLDPKGKEEIASLISKVKSTNPDLTIISITHDIEEAAVSDEVIVLNKGKIVLQGKPEEVFSHEKELSDCHLDVPFAYALENSLTRLGVKHTDSKDPSVLLEDLLCR</sequence>
<dbReference type="GO" id="GO:0043190">
    <property type="term" value="C:ATP-binding cassette (ABC) transporter complex"/>
    <property type="evidence" value="ECO:0007669"/>
    <property type="project" value="TreeGrafter"/>
</dbReference>
<reference evidence="10" key="1">
    <citation type="submission" date="2020-10" db="EMBL/GenBank/DDBJ databases">
        <authorList>
            <person name="Gilroy R."/>
        </authorList>
    </citation>
    <scope>NUCLEOTIDE SEQUENCE</scope>
    <source>
        <strain evidence="10">ChiGjej1B1-22543</strain>
    </source>
</reference>
<evidence type="ECO:0000256" key="5">
    <source>
        <dbReference type="ARBA" id="ARBA00022741"/>
    </source>
</evidence>
<protein>
    <submittedName>
        <fullName evidence="10">Energy-coupling factor transporter ATPase</fullName>
    </submittedName>
</protein>
<dbReference type="FunFam" id="3.40.50.300:FF:000224">
    <property type="entry name" value="Energy-coupling factor transporter ATP-binding protein EcfA"/>
    <property type="match status" value="1"/>
</dbReference>
<evidence type="ECO:0000259" key="9">
    <source>
        <dbReference type="PROSITE" id="PS50893"/>
    </source>
</evidence>
<dbReference type="GO" id="GO:0005524">
    <property type="term" value="F:ATP binding"/>
    <property type="evidence" value="ECO:0007669"/>
    <property type="project" value="UniProtKB-KW"/>
</dbReference>
<dbReference type="InterPro" id="IPR003439">
    <property type="entry name" value="ABC_transporter-like_ATP-bd"/>
</dbReference>
<name>A0A9D1LNU5_9FIRM</name>
<comment type="subcellular location">
    <subcellularLocation>
        <location evidence="1">Cell membrane</location>
        <topology evidence="1">Peripheral membrane protein</topology>
    </subcellularLocation>
</comment>
<dbReference type="GO" id="GO:0016887">
    <property type="term" value="F:ATP hydrolysis activity"/>
    <property type="evidence" value="ECO:0007669"/>
    <property type="project" value="InterPro"/>
</dbReference>
<keyword evidence="4" id="KW-1003">Cell membrane</keyword>
<dbReference type="EMBL" id="DVMV01000019">
    <property type="protein sequence ID" value="HIU45253.1"/>
    <property type="molecule type" value="Genomic_DNA"/>
</dbReference>
<evidence type="ECO:0000256" key="8">
    <source>
        <dbReference type="ARBA" id="ARBA00023136"/>
    </source>
</evidence>
<dbReference type="InterPro" id="IPR027417">
    <property type="entry name" value="P-loop_NTPase"/>
</dbReference>
<evidence type="ECO:0000256" key="2">
    <source>
        <dbReference type="ARBA" id="ARBA00005417"/>
    </source>
</evidence>
<dbReference type="PANTHER" id="PTHR43553:SF24">
    <property type="entry name" value="ENERGY-COUPLING FACTOR TRANSPORTER ATP-BINDING PROTEIN ECFA1"/>
    <property type="match status" value="1"/>
</dbReference>
<dbReference type="InterPro" id="IPR017871">
    <property type="entry name" value="ABC_transporter-like_CS"/>
</dbReference>
<feature type="domain" description="ABC transporter" evidence="9">
    <location>
        <begin position="6"/>
        <end position="241"/>
    </location>
</feature>
<keyword evidence="7" id="KW-1278">Translocase</keyword>
<evidence type="ECO:0000313" key="11">
    <source>
        <dbReference type="Proteomes" id="UP000824070"/>
    </source>
</evidence>
<keyword evidence="8" id="KW-0472">Membrane</keyword>
<dbReference type="SUPFAM" id="SSF52540">
    <property type="entry name" value="P-loop containing nucleoside triphosphate hydrolases"/>
    <property type="match status" value="1"/>
</dbReference>
<keyword evidence="6" id="KW-0067">ATP-binding</keyword>
<evidence type="ECO:0000313" key="10">
    <source>
        <dbReference type="EMBL" id="HIU45253.1"/>
    </source>
</evidence>
<dbReference type="InterPro" id="IPR050095">
    <property type="entry name" value="ECF_ABC_transporter_ATP-bd"/>
</dbReference>
<evidence type="ECO:0000256" key="6">
    <source>
        <dbReference type="ARBA" id="ARBA00022840"/>
    </source>
</evidence>
<dbReference type="InterPro" id="IPR003593">
    <property type="entry name" value="AAA+_ATPase"/>
</dbReference>
<dbReference type="InterPro" id="IPR030947">
    <property type="entry name" value="EcfA_1"/>
</dbReference>
<evidence type="ECO:0000256" key="4">
    <source>
        <dbReference type="ARBA" id="ARBA00022475"/>
    </source>
</evidence>
<dbReference type="PROSITE" id="PS00211">
    <property type="entry name" value="ABC_TRANSPORTER_1"/>
    <property type="match status" value="1"/>
</dbReference>
<reference evidence="10" key="2">
    <citation type="journal article" date="2021" name="PeerJ">
        <title>Extensive microbial diversity within the chicken gut microbiome revealed by metagenomics and culture.</title>
        <authorList>
            <person name="Gilroy R."/>
            <person name="Ravi A."/>
            <person name="Getino M."/>
            <person name="Pursley I."/>
            <person name="Horton D.L."/>
            <person name="Alikhan N.F."/>
            <person name="Baker D."/>
            <person name="Gharbi K."/>
            <person name="Hall N."/>
            <person name="Watson M."/>
            <person name="Adriaenssens E.M."/>
            <person name="Foster-Nyarko E."/>
            <person name="Jarju S."/>
            <person name="Secka A."/>
            <person name="Antonio M."/>
            <person name="Oren A."/>
            <person name="Chaudhuri R.R."/>
            <person name="La Ragione R."/>
            <person name="Hildebrand F."/>
            <person name="Pallen M.J."/>
        </authorList>
    </citation>
    <scope>NUCLEOTIDE SEQUENCE</scope>
    <source>
        <strain evidence="10">ChiGjej1B1-22543</strain>
    </source>
</reference>
<gene>
    <name evidence="10" type="ORF">IAC52_03020</name>
</gene>
<comment type="similarity">
    <text evidence="2">Belongs to the ABC transporter superfamily.</text>
</comment>
<organism evidence="10 11">
    <name type="scientific">Candidatus Alloenteromonas pullicola</name>
    <dbReference type="NCBI Taxonomy" id="2840784"/>
    <lineage>
        <taxon>Bacteria</taxon>
        <taxon>Bacillati</taxon>
        <taxon>Bacillota</taxon>
        <taxon>Bacillota incertae sedis</taxon>
        <taxon>Candidatus Alloenteromonas</taxon>
    </lineage>
</organism>
<accession>A0A9D1LNU5</accession>
<evidence type="ECO:0000256" key="7">
    <source>
        <dbReference type="ARBA" id="ARBA00022967"/>
    </source>
</evidence>
<proteinExistence type="inferred from homology"/>
<dbReference type="AlphaFoldDB" id="A0A9D1LNU5"/>
<dbReference type="Gene3D" id="3.40.50.300">
    <property type="entry name" value="P-loop containing nucleotide triphosphate hydrolases"/>
    <property type="match status" value="1"/>
</dbReference>
<dbReference type="NCBIfam" id="NF010167">
    <property type="entry name" value="PRK13648.1"/>
    <property type="match status" value="1"/>
</dbReference>
<dbReference type="Pfam" id="PF00005">
    <property type="entry name" value="ABC_tran"/>
    <property type="match status" value="1"/>
</dbReference>
<dbReference type="InterPro" id="IPR015856">
    <property type="entry name" value="ABC_transpr_CbiO/EcfA_su"/>
</dbReference>
<keyword evidence="5" id="KW-0547">Nucleotide-binding</keyword>
<dbReference type="GO" id="GO:0042626">
    <property type="term" value="F:ATPase-coupled transmembrane transporter activity"/>
    <property type="evidence" value="ECO:0007669"/>
    <property type="project" value="TreeGrafter"/>
</dbReference>
<dbReference type="PROSITE" id="PS50893">
    <property type="entry name" value="ABC_TRANSPORTER_2"/>
    <property type="match status" value="1"/>
</dbReference>
<evidence type="ECO:0000256" key="1">
    <source>
        <dbReference type="ARBA" id="ARBA00004202"/>
    </source>
</evidence>
<dbReference type="CDD" id="cd03225">
    <property type="entry name" value="ABC_cobalt_CbiO_domain1"/>
    <property type="match status" value="1"/>
</dbReference>
<dbReference type="Proteomes" id="UP000824070">
    <property type="component" value="Unassembled WGS sequence"/>
</dbReference>
<comment type="caution">
    <text evidence="10">The sequence shown here is derived from an EMBL/GenBank/DDBJ whole genome shotgun (WGS) entry which is preliminary data.</text>
</comment>